<sequence length="162" mass="17070">MIIVRRIGAAILAIAAIAVWFLMAPTEPETPVVQAQESVRDRSSEIRSALADYALNEARTQGAPQQAVVNGWVAKDLLTIIAEQQNEALTREEVPPPVTPATPIDERVPALAGLLVLGLALAVATSPRPTPVAGTDAPARTATSEQPGLDNVQQSGFYSGQQ</sequence>
<dbReference type="EMBL" id="FNOT01000010">
    <property type="protein sequence ID" value="SDY69152.1"/>
    <property type="molecule type" value="Genomic_DNA"/>
</dbReference>
<accession>A0A1H3LXJ9</accession>
<reference evidence="3" key="1">
    <citation type="submission" date="2016-10" db="EMBL/GenBank/DDBJ databases">
        <authorList>
            <person name="Varghese N."/>
            <person name="Submissions S."/>
        </authorList>
    </citation>
    <scope>NUCLEOTIDE SEQUENCE [LARGE SCALE GENOMIC DNA]</scope>
    <source>
        <strain evidence="3">DSM 45422</strain>
    </source>
</reference>
<evidence type="ECO:0000313" key="3">
    <source>
        <dbReference type="Proteomes" id="UP000198921"/>
    </source>
</evidence>
<proteinExistence type="predicted"/>
<evidence type="ECO:0000313" key="2">
    <source>
        <dbReference type="EMBL" id="SDY69152.1"/>
    </source>
</evidence>
<feature type="region of interest" description="Disordered" evidence="1">
    <location>
        <begin position="126"/>
        <end position="162"/>
    </location>
</feature>
<protein>
    <submittedName>
        <fullName evidence="2">Uncharacterized protein</fullName>
    </submittedName>
</protein>
<gene>
    <name evidence="2" type="ORF">SAMN05660209_03462</name>
</gene>
<organism evidence="2 3">
    <name type="scientific">Geodermatophilus africanus</name>
    <dbReference type="NCBI Taxonomy" id="1137993"/>
    <lineage>
        <taxon>Bacteria</taxon>
        <taxon>Bacillati</taxon>
        <taxon>Actinomycetota</taxon>
        <taxon>Actinomycetes</taxon>
        <taxon>Geodermatophilales</taxon>
        <taxon>Geodermatophilaceae</taxon>
        <taxon>Geodermatophilus</taxon>
    </lineage>
</organism>
<dbReference type="Proteomes" id="UP000198921">
    <property type="component" value="Unassembled WGS sequence"/>
</dbReference>
<name>A0A1H3LXJ9_9ACTN</name>
<dbReference type="RefSeq" id="WP_091158909.1">
    <property type="nucleotide sequence ID" value="NZ_FNOT01000010.1"/>
</dbReference>
<feature type="compositionally biased region" description="Polar residues" evidence="1">
    <location>
        <begin position="141"/>
        <end position="162"/>
    </location>
</feature>
<evidence type="ECO:0000256" key="1">
    <source>
        <dbReference type="SAM" id="MobiDB-lite"/>
    </source>
</evidence>
<keyword evidence="3" id="KW-1185">Reference proteome</keyword>
<dbReference type="OrthoDB" id="3838061at2"/>
<dbReference type="AlphaFoldDB" id="A0A1H3LXJ9"/>